<dbReference type="SUPFAM" id="SSF52540">
    <property type="entry name" value="P-loop containing nucleoside triphosphate hydrolases"/>
    <property type="match status" value="1"/>
</dbReference>
<proteinExistence type="inferred from homology"/>
<organism evidence="11 12">
    <name type="scientific">Photobacterium galatheae</name>
    <dbReference type="NCBI Taxonomy" id="1654360"/>
    <lineage>
        <taxon>Bacteria</taxon>
        <taxon>Pseudomonadati</taxon>
        <taxon>Pseudomonadota</taxon>
        <taxon>Gammaproteobacteria</taxon>
        <taxon>Vibrionales</taxon>
        <taxon>Vibrionaceae</taxon>
        <taxon>Photobacterium</taxon>
    </lineage>
</organism>
<dbReference type="SUPFAM" id="SSF55729">
    <property type="entry name" value="Acyl-CoA N-acyltransferases (Nat)"/>
    <property type="match status" value="1"/>
</dbReference>
<keyword evidence="4 9" id="KW-0819">tRNA processing</keyword>
<reference evidence="11 12" key="1">
    <citation type="submission" date="2014-04" db="EMBL/GenBank/DDBJ databases">
        <title>Draft genome sequence of Photobacterium halotolerans S2753: a solonamide, ngercheumicin and holomycin producer.</title>
        <authorList>
            <person name="Machado H.R."/>
            <person name="Gram L."/>
        </authorList>
    </citation>
    <scope>NUCLEOTIDE SEQUENCE [LARGE SCALE GENOMIC DNA]</scope>
    <source>
        <strain evidence="11 12">S2753</strain>
    </source>
</reference>
<comment type="catalytic activity">
    <reaction evidence="9">
        <text>cytidine(34) in elongator tRNA(Met) + acetyl-CoA + ATP + H2O = N(4)-acetylcytidine(34) in elongator tRNA(Met) + ADP + phosphate + CoA + H(+)</text>
        <dbReference type="Rhea" id="RHEA:43788"/>
        <dbReference type="Rhea" id="RHEA-COMP:10693"/>
        <dbReference type="Rhea" id="RHEA-COMP:10694"/>
        <dbReference type="ChEBI" id="CHEBI:15377"/>
        <dbReference type="ChEBI" id="CHEBI:15378"/>
        <dbReference type="ChEBI" id="CHEBI:30616"/>
        <dbReference type="ChEBI" id="CHEBI:43474"/>
        <dbReference type="ChEBI" id="CHEBI:57287"/>
        <dbReference type="ChEBI" id="CHEBI:57288"/>
        <dbReference type="ChEBI" id="CHEBI:74900"/>
        <dbReference type="ChEBI" id="CHEBI:82748"/>
        <dbReference type="ChEBI" id="CHEBI:456216"/>
        <dbReference type="EC" id="2.3.1.193"/>
    </reaction>
</comment>
<evidence type="ECO:0000256" key="3">
    <source>
        <dbReference type="ARBA" id="ARBA00022679"/>
    </source>
</evidence>
<dbReference type="InterPro" id="IPR007807">
    <property type="entry name" value="TcmA/NAT10_helicase"/>
</dbReference>
<keyword evidence="6 9" id="KW-0067">ATP-binding</keyword>
<keyword evidence="2 9" id="KW-0820">tRNA-binding</keyword>
<comment type="subcellular location">
    <subcellularLocation>
        <location evidence="9">Cytoplasm</location>
    </subcellularLocation>
</comment>
<dbReference type="EMBL" id="JMIB01000038">
    <property type="protein sequence ID" value="KDM90085.1"/>
    <property type="molecule type" value="Genomic_DNA"/>
</dbReference>
<evidence type="ECO:0000313" key="11">
    <source>
        <dbReference type="EMBL" id="KDM90085.1"/>
    </source>
</evidence>
<accession>A0A066RI14</accession>
<dbReference type="RefSeq" id="WP_036756239.1">
    <property type="nucleotide sequence ID" value="NZ_JAGSGC010000008.1"/>
</dbReference>
<dbReference type="Gene3D" id="3.40.50.11040">
    <property type="match status" value="1"/>
</dbReference>
<keyword evidence="3 9" id="KW-0808">Transferase</keyword>
<dbReference type="GO" id="GO:0051391">
    <property type="term" value="P:tRNA acetylation"/>
    <property type="evidence" value="ECO:0007669"/>
    <property type="project" value="UniProtKB-UniRule"/>
</dbReference>
<protein>
    <recommendedName>
        <fullName evidence="9">tRNA(Met) cytidine acetyltransferase TmcA</fullName>
        <ecNumber evidence="9">2.3.1.193</ecNumber>
    </recommendedName>
</protein>
<evidence type="ECO:0000256" key="5">
    <source>
        <dbReference type="ARBA" id="ARBA00022741"/>
    </source>
</evidence>
<feature type="domain" description="N-acetyltransferase" evidence="10">
    <location>
        <begin position="371"/>
        <end position="558"/>
    </location>
</feature>
<evidence type="ECO:0000256" key="7">
    <source>
        <dbReference type="ARBA" id="ARBA00022884"/>
    </source>
</evidence>
<dbReference type="Pfam" id="PF05127">
    <property type="entry name" value="NAT10_TcmA_helicase"/>
    <property type="match status" value="1"/>
</dbReference>
<dbReference type="PANTHER" id="PTHR10925:SF5">
    <property type="entry name" value="RNA CYTIDINE ACETYLTRANSFERASE"/>
    <property type="match status" value="1"/>
</dbReference>
<dbReference type="STRING" id="1654360.EA58_19315"/>
<feature type="binding site" evidence="9">
    <location>
        <position position="338"/>
    </location>
    <ligand>
        <name>ATP</name>
        <dbReference type="ChEBI" id="CHEBI:30616"/>
    </ligand>
</feature>
<evidence type="ECO:0000256" key="6">
    <source>
        <dbReference type="ARBA" id="ARBA00022840"/>
    </source>
</evidence>
<evidence type="ECO:0000256" key="4">
    <source>
        <dbReference type="ARBA" id="ARBA00022694"/>
    </source>
</evidence>
<dbReference type="GO" id="GO:0005737">
    <property type="term" value="C:cytoplasm"/>
    <property type="evidence" value="ECO:0007669"/>
    <property type="project" value="UniProtKB-SubCell"/>
</dbReference>
<dbReference type="GO" id="GO:0000049">
    <property type="term" value="F:tRNA binding"/>
    <property type="evidence" value="ECO:0007669"/>
    <property type="project" value="UniProtKB-UniRule"/>
</dbReference>
<evidence type="ECO:0000256" key="8">
    <source>
        <dbReference type="ARBA" id="ARBA00023315"/>
    </source>
</evidence>
<dbReference type="Pfam" id="PF13718">
    <property type="entry name" value="GNAT_acetyltr_2"/>
    <property type="match status" value="2"/>
</dbReference>
<dbReference type="PROSITE" id="PS51186">
    <property type="entry name" value="GNAT"/>
    <property type="match status" value="1"/>
</dbReference>
<comment type="function">
    <text evidence="9">Catalyzes the formation of N(4)-acetylcytidine (ac(4)C) at the wobble position of tRNA(Met), by using acetyl-CoA as an acetyl donor and ATP (or GTP).</text>
</comment>
<comment type="similarity">
    <text evidence="9">Belongs to the TmcA family.</text>
</comment>
<dbReference type="HAMAP" id="MF_01886">
    <property type="entry name" value="tRNA_acetyltr_TmcA"/>
    <property type="match status" value="1"/>
</dbReference>
<dbReference type="GO" id="GO:0005524">
    <property type="term" value="F:ATP binding"/>
    <property type="evidence" value="ECO:0007669"/>
    <property type="project" value="UniProtKB-UniRule"/>
</dbReference>
<keyword evidence="5 9" id="KW-0547">Nucleotide-binding</keyword>
<evidence type="ECO:0000256" key="2">
    <source>
        <dbReference type="ARBA" id="ARBA00022555"/>
    </source>
</evidence>
<dbReference type="GO" id="GO:1990883">
    <property type="term" value="F:18S rRNA cytidine N-acetyltransferase activity"/>
    <property type="evidence" value="ECO:0007669"/>
    <property type="project" value="TreeGrafter"/>
</dbReference>
<dbReference type="InterPro" id="IPR032672">
    <property type="entry name" value="TmcA/NAT10/Kre33"/>
</dbReference>
<dbReference type="InterPro" id="IPR038321">
    <property type="entry name" value="TmcA_C_sf"/>
</dbReference>
<keyword evidence="1 9" id="KW-0963">Cytoplasm</keyword>
<dbReference type="Gene3D" id="1.20.120.890">
    <property type="entry name" value="tRNA(Met) cytidine acetyltransferase, tail domain"/>
    <property type="match status" value="1"/>
</dbReference>
<dbReference type="Proteomes" id="UP000027192">
    <property type="component" value="Unassembled WGS sequence"/>
</dbReference>
<feature type="binding site" evidence="9">
    <location>
        <position position="170"/>
    </location>
    <ligand>
        <name>ATP</name>
        <dbReference type="ChEBI" id="CHEBI:30616"/>
    </ligand>
</feature>
<dbReference type="PANTHER" id="PTHR10925">
    <property type="entry name" value="N-ACETYLTRANSFERASE 10"/>
    <property type="match status" value="1"/>
</dbReference>
<dbReference type="InterPro" id="IPR013562">
    <property type="entry name" value="TmcA/NAT10_N"/>
</dbReference>
<dbReference type="InterPro" id="IPR016181">
    <property type="entry name" value="Acyl_CoA_acyltransferase"/>
</dbReference>
<evidence type="ECO:0000313" key="12">
    <source>
        <dbReference type="Proteomes" id="UP000027192"/>
    </source>
</evidence>
<evidence type="ECO:0000256" key="9">
    <source>
        <dbReference type="HAMAP-Rule" id="MF_01886"/>
    </source>
</evidence>
<dbReference type="EC" id="2.3.1.193" evidence="9"/>
<name>A0A066RI14_9GAMM</name>
<evidence type="ECO:0000259" key="10">
    <source>
        <dbReference type="PROSITE" id="PS51186"/>
    </source>
</evidence>
<keyword evidence="12" id="KW-1185">Reference proteome</keyword>
<dbReference type="InterPro" id="IPR027417">
    <property type="entry name" value="P-loop_NTPase"/>
</dbReference>
<evidence type="ECO:0000256" key="1">
    <source>
        <dbReference type="ARBA" id="ARBA00022490"/>
    </source>
</evidence>
<gene>
    <name evidence="9" type="primary">tmcA</name>
    <name evidence="11" type="ORF">EA58_19315</name>
</gene>
<dbReference type="Pfam" id="PF08351">
    <property type="entry name" value="TmcA_N"/>
    <property type="match status" value="1"/>
</dbReference>
<keyword evidence="8 9" id="KW-0012">Acyltransferase</keyword>
<dbReference type="InterPro" id="IPR024914">
    <property type="entry name" value="tRNA_acetyltr_TmcA"/>
</dbReference>
<dbReference type="GO" id="GO:1904812">
    <property type="term" value="P:rRNA acetylation involved in maturation of SSU-rRNA"/>
    <property type="evidence" value="ECO:0007669"/>
    <property type="project" value="TreeGrafter"/>
</dbReference>
<comment type="caution">
    <text evidence="9">Lacks conserved residue(s) required for the propagation of feature annotation.</text>
</comment>
<dbReference type="GO" id="GO:0051392">
    <property type="term" value="F:tRNA cytidine N4-acetyltransferase activity"/>
    <property type="evidence" value="ECO:0007669"/>
    <property type="project" value="UniProtKB-UniRule"/>
</dbReference>
<dbReference type="CDD" id="cd04301">
    <property type="entry name" value="NAT_SF"/>
    <property type="match status" value="1"/>
</dbReference>
<dbReference type="GO" id="GO:0002101">
    <property type="term" value="P:tRNA wobble cytosine modification"/>
    <property type="evidence" value="ECO:0007669"/>
    <property type="project" value="UniProtKB-UniRule"/>
</dbReference>
<dbReference type="OrthoDB" id="5578851at2"/>
<keyword evidence="7 9" id="KW-0694">RNA-binding</keyword>
<dbReference type="InterPro" id="IPR000182">
    <property type="entry name" value="GNAT_dom"/>
</dbReference>
<sequence length="697" mass="77380">MSELSHFFSELTHQAQASRHRYVVCIESDHPWGIQAAQTALSLYSSCLWLGETAPEGVHALVPAQARAWLGRDCDCLVVDLHSGFDVEAIAALVGTVRGGGLMLLLLPRLRSERWQTPFMQRFLTRLQAPEVMFLTQKSDGQVDFPRLPSDASVAETQVPRLYGCLSDEQVEAVEAIRRVVNGHRRRPLVITADRGRGKSSALGLAAAILMQEKPRQILVTAPRQRHCQTLFYHAAQMLGISECSGYQLAYQQSKLSFWAPDRLLEALPEADLLVVDEAAAIPAPLLQKILSAYSRVVFASTVHGYEGTGRGFAIKFKAALDVQTPNWRALSMKQPIRWAEGDPLEQWLFQTLLLDAEPSPIVLPLQSDTLEYRVVSSAWLLQQPARLSSLFGLLIHAHYQTSPADLRQLLDDEHLSVFVALRQDIIYGCALVSREGGFSAELAQAVSQGKRRPKGHLLAQSVAAHLGLAEATSQHCGRILRIAIHDDARQLGVGSALLNCIFDWARQCHLDYLGTSFAASGDLLPFWQKAGYLPVRLGVAKDAASGCHSLLTVLPLSVQAKGWFEIAQASFSLNFKAQACEQFQSLESDVFIPLYQAALQPSWLPELPDALYQQLWNFSQGGLGYDLMIGQLSLWLQQQMKSGELDAQPGLDVMVAKIIQRQPWQTIQQRFGLHGRKQVEQFLRNFVAQTLTFPRA</sequence>
<dbReference type="Gene3D" id="3.40.50.300">
    <property type="entry name" value="P-loop containing nucleotide triphosphate hydrolases"/>
    <property type="match status" value="1"/>
</dbReference>
<comment type="caution">
    <text evidence="11">The sequence shown here is derived from an EMBL/GenBank/DDBJ whole genome shotgun (WGS) entry which is preliminary data.</text>
</comment>
<dbReference type="AlphaFoldDB" id="A0A066RI14"/>
<dbReference type="Gene3D" id="3.40.630.30">
    <property type="match status" value="1"/>
</dbReference>